<feature type="transmembrane region" description="Helical" evidence="2">
    <location>
        <begin position="6"/>
        <end position="27"/>
    </location>
</feature>
<reference evidence="3" key="1">
    <citation type="journal article" date="2014" name="Int. J. Syst. Evol. Microbiol.">
        <title>Complete genome sequence of Corynebacterium casei LMG S-19264T (=DSM 44701T), isolated from a smear-ripened cheese.</title>
        <authorList>
            <consortium name="US DOE Joint Genome Institute (JGI-PGF)"/>
            <person name="Walter F."/>
            <person name="Albersmeier A."/>
            <person name="Kalinowski J."/>
            <person name="Ruckert C."/>
        </authorList>
    </citation>
    <scope>NUCLEOTIDE SEQUENCE</scope>
    <source>
        <strain evidence="3">CCM 7664</strain>
    </source>
</reference>
<organism evidence="3 4">
    <name type="scientific">Oxalicibacterium solurbis</name>
    <dbReference type="NCBI Taxonomy" id="69280"/>
    <lineage>
        <taxon>Bacteria</taxon>
        <taxon>Pseudomonadati</taxon>
        <taxon>Pseudomonadota</taxon>
        <taxon>Betaproteobacteria</taxon>
        <taxon>Burkholderiales</taxon>
        <taxon>Oxalobacteraceae</taxon>
        <taxon>Oxalicibacterium</taxon>
    </lineage>
</organism>
<dbReference type="AlphaFoldDB" id="A0A8J3F4Q9"/>
<dbReference type="InterPro" id="IPR046494">
    <property type="entry name" value="DUF6587"/>
</dbReference>
<feature type="compositionally biased region" description="Basic and acidic residues" evidence="1">
    <location>
        <begin position="84"/>
        <end position="97"/>
    </location>
</feature>
<keyword evidence="2" id="KW-1133">Transmembrane helix</keyword>
<name>A0A8J3F4Q9_9BURK</name>
<sequence length="108" mass="11957">MHSDTVQQLIIGAIVLVSALHVLRRLLPKWMHARQQWLAALLDRPQRPAALRALGRWLRPGEQAGGGCGSGCNTCSTCESNPEADGKTDKAETDIKPLKFHRHVRADR</sequence>
<keyword evidence="2" id="KW-0812">Transmembrane</keyword>
<evidence type="ECO:0000313" key="3">
    <source>
        <dbReference type="EMBL" id="GGI54752.1"/>
    </source>
</evidence>
<feature type="compositionally biased region" description="Basic residues" evidence="1">
    <location>
        <begin position="98"/>
        <end position="108"/>
    </location>
</feature>
<gene>
    <name evidence="3" type="ORF">GCM10011430_19260</name>
</gene>
<protein>
    <submittedName>
        <fullName evidence="3">Uncharacterized protein</fullName>
    </submittedName>
</protein>
<dbReference type="EMBL" id="BMDP01000002">
    <property type="protein sequence ID" value="GGI54752.1"/>
    <property type="molecule type" value="Genomic_DNA"/>
</dbReference>
<proteinExistence type="predicted"/>
<reference evidence="3" key="2">
    <citation type="submission" date="2020-09" db="EMBL/GenBank/DDBJ databases">
        <authorList>
            <person name="Sun Q."/>
            <person name="Sedlacek I."/>
        </authorList>
    </citation>
    <scope>NUCLEOTIDE SEQUENCE</scope>
    <source>
        <strain evidence="3">CCM 7664</strain>
    </source>
</reference>
<keyword evidence="2" id="KW-0472">Membrane</keyword>
<evidence type="ECO:0000313" key="4">
    <source>
        <dbReference type="Proteomes" id="UP000627205"/>
    </source>
</evidence>
<evidence type="ECO:0000256" key="2">
    <source>
        <dbReference type="SAM" id="Phobius"/>
    </source>
</evidence>
<dbReference type="Pfam" id="PF20228">
    <property type="entry name" value="DUF6587"/>
    <property type="match status" value="1"/>
</dbReference>
<accession>A0A8J3F4Q9</accession>
<dbReference type="Proteomes" id="UP000627205">
    <property type="component" value="Unassembled WGS sequence"/>
</dbReference>
<feature type="region of interest" description="Disordered" evidence="1">
    <location>
        <begin position="79"/>
        <end position="108"/>
    </location>
</feature>
<comment type="caution">
    <text evidence="3">The sequence shown here is derived from an EMBL/GenBank/DDBJ whole genome shotgun (WGS) entry which is preliminary data.</text>
</comment>
<evidence type="ECO:0000256" key="1">
    <source>
        <dbReference type="SAM" id="MobiDB-lite"/>
    </source>
</evidence>
<keyword evidence="4" id="KW-1185">Reference proteome</keyword>